<keyword evidence="3" id="KW-1185">Reference proteome</keyword>
<feature type="compositionally biased region" description="Basic and acidic residues" evidence="1">
    <location>
        <begin position="14"/>
        <end position="31"/>
    </location>
</feature>
<evidence type="ECO:0000256" key="1">
    <source>
        <dbReference type="SAM" id="MobiDB-lite"/>
    </source>
</evidence>
<feature type="compositionally biased region" description="Polar residues" evidence="1">
    <location>
        <begin position="1"/>
        <end position="10"/>
    </location>
</feature>
<name>A0A1C7NG47_9FUNG</name>
<feature type="compositionally biased region" description="Basic residues" evidence="1">
    <location>
        <begin position="202"/>
        <end position="215"/>
    </location>
</feature>
<feature type="region of interest" description="Disordered" evidence="1">
    <location>
        <begin position="189"/>
        <end position="215"/>
    </location>
</feature>
<accession>A0A1C7NG47</accession>
<dbReference type="EMBL" id="LUGH01000173">
    <property type="protein sequence ID" value="OBZ88131.1"/>
    <property type="molecule type" value="Genomic_DNA"/>
</dbReference>
<proteinExistence type="predicted"/>
<reference evidence="2 3" key="1">
    <citation type="submission" date="2016-03" db="EMBL/GenBank/DDBJ databases">
        <title>Choanephora cucurbitarum.</title>
        <authorList>
            <person name="Min B."/>
            <person name="Park H."/>
            <person name="Park J.-H."/>
            <person name="Shin H.-D."/>
            <person name="Choi I.-G."/>
        </authorList>
    </citation>
    <scope>NUCLEOTIDE SEQUENCE [LARGE SCALE GENOMIC DNA]</scope>
    <source>
        <strain evidence="2 3">KUS-F28377</strain>
    </source>
</reference>
<sequence length="215" mass="24513">MSQPSLGLNRSTRRQLERSQMKSQRREEKKKNLANGKHNSKKCRKIVPPYATPLTQSMPHLLDTASEDIEVIGEIDFEPQTIMVTRDITVESMALDFEKMQLTQKTELAPCLDHLSETTSESSVTVDDSLRDETLSISNQEASLASTLSEEDIPYLSSNNEKKKSKTSLLRLFQHKNLSKLSIKSMIPLASEDQKKSTEQKKTKKWKTFLKKTLK</sequence>
<feature type="region of interest" description="Disordered" evidence="1">
    <location>
        <begin position="1"/>
        <end position="45"/>
    </location>
</feature>
<gene>
    <name evidence="2" type="ORF">A0J61_03816</name>
</gene>
<dbReference type="InParanoid" id="A0A1C7NG47"/>
<organism evidence="2 3">
    <name type="scientific">Choanephora cucurbitarum</name>
    <dbReference type="NCBI Taxonomy" id="101091"/>
    <lineage>
        <taxon>Eukaryota</taxon>
        <taxon>Fungi</taxon>
        <taxon>Fungi incertae sedis</taxon>
        <taxon>Mucoromycota</taxon>
        <taxon>Mucoromycotina</taxon>
        <taxon>Mucoromycetes</taxon>
        <taxon>Mucorales</taxon>
        <taxon>Mucorineae</taxon>
        <taxon>Choanephoraceae</taxon>
        <taxon>Choanephoroideae</taxon>
        <taxon>Choanephora</taxon>
    </lineage>
</organism>
<protein>
    <submittedName>
        <fullName evidence="2">Uncharacterized protein</fullName>
    </submittedName>
</protein>
<feature type="compositionally biased region" description="Basic and acidic residues" evidence="1">
    <location>
        <begin position="192"/>
        <end position="201"/>
    </location>
</feature>
<comment type="caution">
    <text evidence="2">The sequence shown here is derived from an EMBL/GenBank/DDBJ whole genome shotgun (WGS) entry which is preliminary data.</text>
</comment>
<dbReference type="OrthoDB" id="10656325at2759"/>
<dbReference type="AlphaFoldDB" id="A0A1C7NG47"/>
<dbReference type="Proteomes" id="UP000093000">
    <property type="component" value="Unassembled WGS sequence"/>
</dbReference>
<evidence type="ECO:0000313" key="2">
    <source>
        <dbReference type="EMBL" id="OBZ88131.1"/>
    </source>
</evidence>
<evidence type="ECO:0000313" key="3">
    <source>
        <dbReference type="Proteomes" id="UP000093000"/>
    </source>
</evidence>